<dbReference type="Proteomes" id="UP000278288">
    <property type="component" value="Chromosome"/>
</dbReference>
<feature type="transmembrane region" description="Helical" evidence="1">
    <location>
        <begin position="189"/>
        <end position="210"/>
    </location>
</feature>
<feature type="transmembrane region" description="Helical" evidence="1">
    <location>
        <begin position="12"/>
        <end position="36"/>
    </location>
</feature>
<evidence type="ECO:0000313" key="3">
    <source>
        <dbReference type="Proteomes" id="UP000278288"/>
    </source>
</evidence>
<dbReference type="InterPro" id="IPR005625">
    <property type="entry name" value="PepSY-ass_TM"/>
</dbReference>
<dbReference type="RefSeq" id="WP_123858298.1">
    <property type="nucleotide sequence ID" value="NZ_CP033923.1"/>
</dbReference>
<dbReference type="AlphaFoldDB" id="A0AAD0YLP6"/>
<dbReference type="KEGG" id="cnk:EG343_13460"/>
<evidence type="ECO:0000256" key="1">
    <source>
        <dbReference type="SAM" id="Phobius"/>
    </source>
</evidence>
<feature type="transmembrane region" description="Helical" evidence="1">
    <location>
        <begin position="144"/>
        <end position="168"/>
    </location>
</feature>
<accession>A0AAD0YLP6</accession>
<dbReference type="PANTHER" id="PTHR34219">
    <property type="entry name" value="IRON-REGULATED INNER MEMBRANE PROTEIN-RELATED"/>
    <property type="match status" value="1"/>
</dbReference>
<keyword evidence="1" id="KW-0472">Membrane</keyword>
<keyword evidence="1" id="KW-1133">Transmembrane helix</keyword>
<keyword evidence="3" id="KW-1185">Reference proteome</keyword>
<reference evidence="2 3" key="1">
    <citation type="submission" date="2018-11" db="EMBL/GenBank/DDBJ databases">
        <title>Proposal to divide the Flavobacteriaceae and reorganize its genera based on Amino Acid Identity values calculated from whole genome sequences.</title>
        <authorList>
            <person name="Nicholson A.C."/>
            <person name="Gulvik C.A."/>
            <person name="Whitney A.M."/>
            <person name="Humrighouse B.W."/>
            <person name="Bell M."/>
            <person name="Holmes B."/>
            <person name="Steigerwalt A.G."/>
            <person name="Villarma A."/>
            <person name="Sheth M."/>
            <person name="Batra D."/>
            <person name="Pryor J."/>
            <person name="Bernardet J.-F."/>
            <person name="Hugo C."/>
            <person name="Kampfer P."/>
            <person name="Newman J."/>
            <person name="McQuiston J.R."/>
        </authorList>
    </citation>
    <scope>NUCLEOTIDE SEQUENCE [LARGE SCALE GENOMIC DNA]</scope>
    <source>
        <strain evidence="2 3">G0041</strain>
    </source>
</reference>
<dbReference type="EMBL" id="CP033923">
    <property type="protein sequence ID" value="AZA91560.1"/>
    <property type="molecule type" value="Genomic_DNA"/>
</dbReference>
<feature type="transmembrane region" description="Helical" evidence="1">
    <location>
        <begin position="336"/>
        <end position="357"/>
    </location>
</feature>
<organism evidence="2 3">
    <name type="scientific">Chryseobacterium nakagawai</name>
    <dbReference type="NCBI Taxonomy" id="1241982"/>
    <lineage>
        <taxon>Bacteria</taxon>
        <taxon>Pseudomonadati</taxon>
        <taxon>Bacteroidota</taxon>
        <taxon>Flavobacteriia</taxon>
        <taxon>Flavobacteriales</taxon>
        <taxon>Weeksellaceae</taxon>
        <taxon>Chryseobacterium group</taxon>
        <taxon>Chryseobacterium</taxon>
    </lineage>
</organism>
<gene>
    <name evidence="2" type="ORF">EG343_13460</name>
</gene>
<keyword evidence="1" id="KW-0812">Transmembrane</keyword>
<name>A0AAD0YLP6_CHRNA</name>
<evidence type="ECO:0000313" key="2">
    <source>
        <dbReference type="EMBL" id="AZA91560.1"/>
    </source>
</evidence>
<protein>
    <submittedName>
        <fullName evidence="2">PepSY domain-containing protein</fullName>
    </submittedName>
</protein>
<sequence>MKLKTAKRWFNWHKWTSLICTVFLLYLCVTGLPLIFHEEIEHLLEDNKEALAQNHEKLSLDKLVKIAESKYPGEKARFVFWDENEKNKVLFDIVDQPNAPYEKSKYLVLNEYTGEVLGAPRTDGLMNIILKLHTDMFLGIPGKLFLGLMGMLFIISIVSGIVLYGPIMKKYDFGMVRKNKSKRLKWLDTHNLLGIAITAWMVVVGFTGVINTLSDVIVGLWQQGQLAEMTAPYKNQKPLTGHFSSLEDAKKAAENTIKDMKVSIIAYPGTDFTSKHHYAVFMRGNTELTSKLLKPVLIDAKTGTVTDSRDMPWYVNALFISEPLHFGNYGGMILKVVWTVFDVFTILVLITGLYLWIARRKSEKQQMKLMTPKNTGR</sequence>
<dbReference type="Pfam" id="PF03929">
    <property type="entry name" value="PepSY_TM"/>
    <property type="match status" value="1"/>
</dbReference>
<proteinExistence type="predicted"/>
<dbReference type="PANTHER" id="PTHR34219:SF3">
    <property type="entry name" value="BLL7967 PROTEIN"/>
    <property type="match status" value="1"/>
</dbReference>